<sequence>MTATIHKLSAGDGFLYYIRQTAAHDASNRGRNTLADYYSAKGESPGVWMGSGLSAFESIDAGDTVTEAQMRAIFGLGRHPDAEAIEDRVFAEQLAAGAKPKDARRAALAASQLGQPFRIYSKVSEFRRRCAQEYTLHNVDRGYRWNAAIDDDVRAQIRTRVARELFVAELDREPLNDAELSGWVARNSHDPTTAISGFDLCLAGVKSESVFRALAPQPLAELAAKADRLAVADTIAFLESHAAYTRLGANGVAQVDTDGLIITAFEHRDSRAGDPHFHTHLVISGKVRSRAGGLWRALDARMLYRFTVAASEVYNTSRELHWQELLGVEYADRDDGAPDRRPVREIVGADHDLLRLWSRRDAEIDVRLGELAREFQHRWGREPTTVEMLRLSQIASRETRPPKHEPRALAEQRATWWSEAADHLGGDSALADMVWAMCNPTVASRPEPTSEWIAAVADRVIAAVSLKRSVWQSNHIHAEVQRQLHGQVTTEQWKTVADAVLAQAMAAPRSISRTRPDLFDEPEPTQRVDGSSVFTVAESQQYTSAAVLIAEQQLVAAARRTGGPTVSNETVDVALLEYSANNNGRELTAGQAALVREFATSGRALQVAIAPAGTGKTVAMQVLVRAWLSEGGTMLGLAPTARAAAILHDDIAADVPVDTIDRLVYLLTNLTPENAAHYPVPRWVHSIGPGTLVVIDEAAKASTRQLDLVVEFVTRRGGVVRMIGDDRQLSSITAGGALRDIVETAGASTLTQVMRFVGDPAEAAATLAVRAGDPAAIAFYTDRGRVHIGALDTVIDAAYTAWANDRAAGSDSVMLAMTREIVAVLNHRARTERLATITEIGPEVQLSDGLKASAGELICTRRNMSKLRISSTDYVRNGYRWIVETVHPDGSLTATHTDSGCRVRIPADYLSTDVTLGYASTLDSAQGITVDTSHNVFTGAENRAQLYVAISRGRRRNDIYVQTAIDLDHAQFSDRAAHPPTVVDLLTDILSREDGRRSATTTHRETFAPTTRLNNAADAYSHAVTTAAEYLAGPEVLERIDTGAEDLMPGLTEAGAWPVLRGHLAVIAISPGPDGQPRDPVAELAATIAERDFDDVIDPAAVLDWRLDSSGHHSCGEGPLPWLLGTPEVLDQDPIFGKYLAARRRLITTLATNVSSTAISWTAATAPEWARPLLAATCGDPRLIADLAVWRAVRRIDDTDRQPTGPELPKFGAARAYQDALLARLEAQLGAIDDALGKWIEAVEQVDPRVVSDAYWPVLAERLDLAQHAGFDVPDLLRTAAERGPLPDEQPAAALWWRLAEHLDPGVLDDAASHDRLRPNWITDIEDILAPSIAAFLVSDPGWPQLVAAVDTADPTRWTPRELLLAAYHLITENAEPDQLPRPDQWAIALAWRITALNRHHRVQDRVPPPDSPEHIPEEDEEAAARADRTLHPDPGDDPAAAAALFDPPDHRTAVLADENSDEYWASLTSVADTGSERDLFRDSEADDFETYSPPVDPLSIPEHRDLPMPERIALLRTEYLEYAQTYHNLLHACTTNSGRHLRAIESHLSDLRARREAQYHYLLAARTAHTDWIEADRDAAHWQSKVTELTRHIHQQSGNTPDLDDLDHFLTGITDPTAHAHFATQIAALRTNPVSPADQLELHLAQICADSATTAANQAQAHAEATHQALLAAAGPQGVVTSDDVETTRMTAIDLDFAELNAARFRFHWKEAQLLRSGIEKADLPSLSDDALVGPERSQVDSSTGRSPQSPSAPTESAQNDSHLSTLTDVELQDHIQELHTHLSLANATDAVLFRWTRPETLDSTLSIQHLAADKARHQQQLADAHAEQQRRQRLSTDQTTADHRRGGQLADERPSPQNQMAQDLGWEHPEPAEAHGLE</sequence>
<dbReference type="Proteomes" id="UP000438448">
    <property type="component" value="Unassembled WGS sequence"/>
</dbReference>
<dbReference type="GO" id="GO:0003678">
    <property type="term" value="F:DNA helicase activity"/>
    <property type="evidence" value="ECO:0007669"/>
    <property type="project" value="UniProtKB-EC"/>
</dbReference>
<feature type="compositionally biased region" description="Low complexity" evidence="1">
    <location>
        <begin position="1438"/>
        <end position="1447"/>
    </location>
</feature>
<feature type="region of interest" description="Disordered" evidence="1">
    <location>
        <begin position="1818"/>
        <end position="1880"/>
    </location>
</feature>
<keyword evidence="3" id="KW-0547">Nucleotide-binding</keyword>
<dbReference type="InterPro" id="IPR014862">
    <property type="entry name" value="TrwC"/>
</dbReference>
<keyword evidence="3" id="KW-0347">Helicase</keyword>
<organism evidence="3 4">
    <name type="scientific">Nocardia macrotermitis</name>
    <dbReference type="NCBI Taxonomy" id="2585198"/>
    <lineage>
        <taxon>Bacteria</taxon>
        <taxon>Bacillati</taxon>
        <taxon>Actinomycetota</taxon>
        <taxon>Actinomycetes</taxon>
        <taxon>Mycobacteriales</taxon>
        <taxon>Nocardiaceae</taxon>
        <taxon>Nocardia</taxon>
    </lineage>
</organism>
<dbReference type="NCBIfam" id="NF041492">
    <property type="entry name" value="MobF"/>
    <property type="match status" value="1"/>
</dbReference>
<dbReference type="Pfam" id="PF08751">
    <property type="entry name" value="TrwC"/>
    <property type="match status" value="1"/>
</dbReference>
<evidence type="ECO:0000313" key="4">
    <source>
        <dbReference type="Proteomes" id="UP000438448"/>
    </source>
</evidence>
<accession>A0A7K0DEZ2</accession>
<dbReference type="GO" id="GO:0016787">
    <property type="term" value="F:hydrolase activity"/>
    <property type="evidence" value="ECO:0007669"/>
    <property type="project" value="UniProtKB-KW"/>
</dbReference>
<dbReference type="CDD" id="cd18809">
    <property type="entry name" value="SF1_C_RecD"/>
    <property type="match status" value="1"/>
</dbReference>
<dbReference type="EC" id="3.6.4.12" evidence="3"/>
<evidence type="ECO:0000313" key="3">
    <source>
        <dbReference type="EMBL" id="MQY24360.1"/>
    </source>
</evidence>
<feature type="compositionally biased region" description="Polar residues" evidence="1">
    <location>
        <begin position="1741"/>
        <end position="1764"/>
    </location>
</feature>
<reference evidence="3 4" key="1">
    <citation type="submission" date="2019-10" db="EMBL/GenBank/DDBJ databases">
        <title>Nocardia macrotermitis sp. nov. and Nocardia aurantia sp. nov., isolated from the gut of fungus growing-termite Macrotermes natalensis.</title>
        <authorList>
            <person name="Benndorf R."/>
            <person name="Schwitalla J."/>
            <person name="Martin K."/>
            <person name="De Beer W."/>
            <person name="Kaster A.-K."/>
            <person name="Vollmers J."/>
            <person name="Poulsen M."/>
            <person name="Beemelmanns C."/>
        </authorList>
    </citation>
    <scope>NUCLEOTIDE SEQUENCE [LARGE SCALE GENOMIC DNA]</scope>
    <source>
        <strain evidence="3 4">RB20</strain>
    </source>
</reference>
<evidence type="ECO:0000259" key="2">
    <source>
        <dbReference type="Pfam" id="PF08751"/>
    </source>
</evidence>
<dbReference type="Gene3D" id="2.30.30.940">
    <property type="match status" value="1"/>
</dbReference>
<dbReference type="Gene3D" id="3.40.50.300">
    <property type="entry name" value="P-loop containing nucleotide triphosphate hydrolases"/>
    <property type="match status" value="2"/>
</dbReference>
<dbReference type="EMBL" id="WEGK01000033">
    <property type="protein sequence ID" value="MQY24360.1"/>
    <property type="molecule type" value="Genomic_DNA"/>
</dbReference>
<dbReference type="Pfam" id="PF13604">
    <property type="entry name" value="AAA_30"/>
    <property type="match status" value="1"/>
</dbReference>
<feature type="domain" description="TrwC relaxase" evidence="2">
    <location>
        <begin position="11"/>
        <end position="422"/>
    </location>
</feature>
<feature type="region of interest" description="Disordered" evidence="1">
    <location>
        <begin position="1402"/>
        <end position="1447"/>
    </location>
</feature>
<keyword evidence="4" id="KW-1185">Reference proteome</keyword>
<dbReference type="SUPFAM" id="SSF52540">
    <property type="entry name" value="P-loop containing nucleoside triphosphate hydrolases"/>
    <property type="match status" value="2"/>
</dbReference>
<feature type="region of interest" description="Disordered" evidence="1">
    <location>
        <begin position="1727"/>
        <end position="1764"/>
    </location>
</feature>
<feature type="compositionally biased region" description="Basic and acidic residues" evidence="1">
    <location>
        <begin position="1423"/>
        <end position="1435"/>
    </location>
</feature>
<protein>
    <submittedName>
        <fullName evidence="3">ATP-dependent RecD-like DNA helicase</fullName>
        <ecNumber evidence="3">3.6.4.12</ecNumber>
    </submittedName>
</protein>
<gene>
    <name evidence="3" type="primary">recD2_1</name>
    <name evidence="3" type="ORF">NRB20_74950</name>
</gene>
<keyword evidence="3" id="KW-0378">Hydrolase</keyword>
<feature type="compositionally biased region" description="Basic and acidic residues" evidence="1">
    <location>
        <begin position="1842"/>
        <end position="1856"/>
    </location>
</feature>
<feature type="compositionally biased region" description="Basic and acidic residues" evidence="1">
    <location>
        <begin position="1867"/>
        <end position="1880"/>
    </location>
</feature>
<proteinExistence type="predicted"/>
<comment type="caution">
    <text evidence="3">The sequence shown here is derived from an EMBL/GenBank/DDBJ whole genome shotgun (WGS) entry which is preliminary data.</text>
</comment>
<dbReference type="InterPro" id="IPR027417">
    <property type="entry name" value="P-loop_NTPase"/>
</dbReference>
<evidence type="ECO:0000256" key="1">
    <source>
        <dbReference type="SAM" id="MobiDB-lite"/>
    </source>
</evidence>
<dbReference type="RefSeq" id="WP_194290143.1">
    <property type="nucleotide sequence ID" value="NZ_WEGK01000033.1"/>
</dbReference>
<keyword evidence="3" id="KW-0067">ATP-binding</keyword>
<dbReference type="SUPFAM" id="SSF55464">
    <property type="entry name" value="Origin of replication-binding domain, RBD-like"/>
    <property type="match status" value="1"/>
</dbReference>
<name>A0A7K0DEZ2_9NOCA</name>